<evidence type="ECO:0000313" key="1">
    <source>
        <dbReference type="EMBL" id="KAJ4707277.1"/>
    </source>
</evidence>
<proteinExistence type="predicted"/>
<reference evidence="1 2" key="1">
    <citation type="journal article" date="2023" name="Science">
        <title>Complex scaffold remodeling in plant triterpene biosynthesis.</title>
        <authorList>
            <person name="De La Pena R."/>
            <person name="Hodgson H."/>
            <person name="Liu J.C."/>
            <person name="Stephenson M.J."/>
            <person name="Martin A.C."/>
            <person name="Owen C."/>
            <person name="Harkess A."/>
            <person name="Leebens-Mack J."/>
            <person name="Jimenez L.E."/>
            <person name="Osbourn A."/>
            <person name="Sattely E.S."/>
        </authorList>
    </citation>
    <scope>NUCLEOTIDE SEQUENCE [LARGE SCALE GENOMIC DNA]</scope>
    <source>
        <strain evidence="2">cv. JPN11</strain>
        <tissue evidence="1">Leaf</tissue>
    </source>
</reference>
<comment type="caution">
    <text evidence="1">The sequence shown here is derived from an EMBL/GenBank/DDBJ whole genome shotgun (WGS) entry which is preliminary data.</text>
</comment>
<sequence>MGRLGLAIGVIMILSAANHSTAMKENSNSKNSSSIRISLLEGNNISGSMQEHYRLMMIKDDVVDVEFFLNPEFTRTNTLDLTKAFQGTKPVIDCGRGKPYTTCLPDPQNSKISENCRGFLFFPPNRDC</sequence>
<gene>
    <name evidence="1" type="ORF">OWV82_020821</name>
</gene>
<accession>A0ACC1X8J8</accession>
<dbReference type="Proteomes" id="UP001164539">
    <property type="component" value="Chromosome 11"/>
</dbReference>
<evidence type="ECO:0000313" key="2">
    <source>
        <dbReference type="Proteomes" id="UP001164539"/>
    </source>
</evidence>
<name>A0ACC1X8J8_MELAZ</name>
<protein>
    <submittedName>
        <fullName evidence="1">Uncharacterized protein</fullName>
    </submittedName>
</protein>
<keyword evidence="2" id="KW-1185">Reference proteome</keyword>
<dbReference type="EMBL" id="CM051404">
    <property type="protein sequence ID" value="KAJ4707277.1"/>
    <property type="molecule type" value="Genomic_DNA"/>
</dbReference>
<organism evidence="1 2">
    <name type="scientific">Melia azedarach</name>
    <name type="common">Chinaberry tree</name>
    <dbReference type="NCBI Taxonomy" id="155640"/>
    <lineage>
        <taxon>Eukaryota</taxon>
        <taxon>Viridiplantae</taxon>
        <taxon>Streptophyta</taxon>
        <taxon>Embryophyta</taxon>
        <taxon>Tracheophyta</taxon>
        <taxon>Spermatophyta</taxon>
        <taxon>Magnoliopsida</taxon>
        <taxon>eudicotyledons</taxon>
        <taxon>Gunneridae</taxon>
        <taxon>Pentapetalae</taxon>
        <taxon>rosids</taxon>
        <taxon>malvids</taxon>
        <taxon>Sapindales</taxon>
        <taxon>Meliaceae</taxon>
        <taxon>Melia</taxon>
    </lineage>
</organism>